<dbReference type="Pfam" id="PF00929">
    <property type="entry name" value="RNase_T"/>
    <property type="match status" value="1"/>
</dbReference>
<sequence length="242" mass="26695">MSEPLFDFDPSGQSWHTRRRVGFDLETTSRYPQEARIVSAALVTFDPDDAPGPNGSAPRVREWLVDPGVEIPEETTEIHGISTEYARAQGQPANEAIGQIVVQLTKELDSGAAVVVMNAPYDLAVLQHEAQRYGYGFPDPQPIIDPLVLDKLVDKYRRGKRRLADLCQTYGVVLSDAHSAAPDALAAVEVADCLAEKYPQLQMPADQLHTLQVGWKAEQAADFQAFLRRTKPDAVIDGSWPM</sequence>
<evidence type="ECO:0000256" key="3">
    <source>
        <dbReference type="ARBA" id="ARBA00022839"/>
    </source>
</evidence>
<protein>
    <submittedName>
        <fullName evidence="5">DNA polymerase-3 subunit epsilon</fullName>
        <ecNumber evidence="5">2.7.7.7</ecNumber>
    </submittedName>
</protein>
<keyword evidence="2" id="KW-0378">Hydrolase</keyword>
<dbReference type="AlphaFoldDB" id="A0A7W5TVU9"/>
<dbReference type="EC" id="2.7.7.7" evidence="5"/>
<comment type="caution">
    <text evidence="5">The sequence shown here is derived from an EMBL/GenBank/DDBJ whole genome shotgun (WGS) entry which is preliminary data.</text>
</comment>
<dbReference type="InterPro" id="IPR012337">
    <property type="entry name" value="RNaseH-like_sf"/>
</dbReference>
<gene>
    <name evidence="5" type="ORF">FHX47_001415</name>
</gene>
<dbReference type="InterPro" id="IPR013520">
    <property type="entry name" value="Ribonucl_H"/>
</dbReference>
<keyword evidence="5" id="KW-0548">Nucleotidyltransferase</keyword>
<dbReference type="GO" id="GO:0003676">
    <property type="term" value="F:nucleic acid binding"/>
    <property type="evidence" value="ECO:0007669"/>
    <property type="project" value="InterPro"/>
</dbReference>
<dbReference type="CDD" id="cd06127">
    <property type="entry name" value="DEDDh"/>
    <property type="match status" value="1"/>
</dbReference>
<dbReference type="GO" id="GO:0003887">
    <property type="term" value="F:DNA-directed DNA polymerase activity"/>
    <property type="evidence" value="ECO:0007669"/>
    <property type="project" value="UniProtKB-EC"/>
</dbReference>
<dbReference type="Gene3D" id="3.30.420.10">
    <property type="entry name" value="Ribonuclease H-like superfamily/Ribonuclease H"/>
    <property type="match status" value="1"/>
</dbReference>
<dbReference type="NCBIfam" id="NF005927">
    <property type="entry name" value="PRK07942.1"/>
    <property type="match status" value="1"/>
</dbReference>
<dbReference type="RefSeq" id="WP_183358207.1">
    <property type="nucleotide sequence ID" value="NZ_BAABKR010000001.1"/>
</dbReference>
<organism evidence="5 6">
    <name type="scientific">Garicola koreensis</name>
    <dbReference type="NCBI Taxonomy" id="1262554"/>
    <lineage>
        <taxon>Bacteria</taxon>
        <taxon>Bacillati</taxon>
        <taxon>Actinomycetota</taxon>
        <taxon>Actinomycetes</taxon>
        <taxon>Micrococcales</taxon>
        <taxon>Micrococcaceae</taxon>
        <taxon>Garicola</taxon>
    </lineage>
</organism>
<reference evidence="5 6" key="1">
    <citation type="submission" date="2020-08" db="EMBL/GenBank/DDBJ databases">
        <title>Sequencing the genomes of 1000 actinobacteria strains.</title>
        <authorList>
            <person name="Klenk H.-P."/>
        </authorList>
    </citation>
    <scope>NUCLEOTIDE SEQUENCE [LARGE SCALE GENOMIC DNA]</scope>
    <source>
        <strain evidence="5 6">DSM 28238</strain>
    </source>
</reference>
<keyword evidence="5" id="KW-0808">Transferase</keyword>
<name>A0A7W5TVU9_9MICC</name>
<evidence type="ECO:0000256" key="1">
    <source>
        <dbReference type="ARBA" id="ARBA00022722"/>
    </source>
</evidence>
<dbReference type="PANTHER" id="PTHR30231">
    <property type="entry name" value="DNA POLYMERASE III SUBUNIT EPSILON"/>
    <property type="match status" value="1"/>
</dbReference>
<keyword evidence="6" id="KW-1185">Reference proteome</keyword>
<keyword evidence="1" id="KW-0540">Nuclease</keyword>
<evidence type="ECO:0000313" key="6">
    <source>
        <dbReference type="Proteomes" id="UP000547528"/>
    </source>
</evidence>
<evidence type="ECO:0000313" key="5">
    <source>
        <dbReference type="EMBL" id="MBB3667794.1"/>
    </source>
</evidence>
<dbReference type="InterPro" id="IPR036397">
    <property type="entry name" value="RNaseH_sf"/>
</dbReference>
<evidence type="ECO:0000256" key="2">
    <source>
        <dbReference type="ARBA" id="ARBA00022801"/>
    </source>
</evidence>
<dbReference type="EMBL" id="JACIBT010000003">
    <property type="protein sequence ID" value="MBB3667794.1"/>
    <property type="molecule type" value="Genomic_DNA"/>
</dbReference>
<dbReference type="PANTHER" id="PTHR30231:SF4">
    <property type="entry name" value="PROTEIN NEN2"/>
    <property type="match status" value="1"/>
</dbReference>
<feature type="domain" description="Exonuclease" evidence="4">
    <location>
        <begin position="19"/>
        <end position="200"/>
    </location>
</feature>
<dbReference type="GO" id="GO:0008408">
    <property type="term" value="F:3'-5' exonuclease activity"/>
    <property type="evidence" value="ECO:0007669"/>
    <property type="project" value="TreeGrafter"/>
</dbReference>
<dbReference type="SMART" id="SM00479">
    <property type="entry name" value="EXOIII"/>
    <property type="match status" value="1"/>
</dbReference>
<accession>A0A7W5TVU9</accession>
<proteinExistence type="predicted"/>
<dbReference type="GO" id="GO:0005829">
    <property type="term" value="C:cytosol"/>
    <property type="evidence" value="ECO:0007669"/>
    <property type="project" value="TreeGrafter"/>
</dbReference>
<keyword evidence="3" id="KW-0269">Exonuclease</keyword>
<evidence type="ECO:0000259" key="4">
    <source>
        <dbReference type="SMART" id="SM00479"/>
    </source>
</evidence>
<dbReference type="Proteomes" id="UP000547528">
    <property type="component" value="Unassembled WGS sequence"/>
</dbReference>
<dbReference type="SUPFAM" id="SSF53098">
    <property type="entry name" value="Ribonuclease H-like"/>
    <property type="match status" value="1"/>
</dbReference>